<dbReference type="PANTHER" id="PTHR38011">
    <property type="entry name" value="DIHYDROFOLATE REDUCTASE FAMILY PROTEIN (AFU_ORTHOLOGUE AFUA_8G06820)"/>
    <property type="match status" value="1"/>
</dbReference>
<evidence type="ECO:0000259" key="1">
    <source>
        <dbReference type="Pfam" id="PF01872"/>
    </source>
</evidence>
<dbReference type="Gene3D" id="3.40.430.10">
    <property type="entry name" value="Dihydrofolate Reductase, subunit A"/>
    <property type="match status" value="1"/>
</dbReference>
<dbReference type="KEGG" id="pnl:PNK_p0106"/>
<gene>
    <name evidence="2" type="ORF">PNK_p0106</name>
</gene>
<dbReference type="InterPro" id="IPR002734">
    <property type="entry name" value="RibDG_C"/>
</dbReference>
<name>A0A0U5EV73_9BACT</name>
<dbReference type="AlphaFoldDB" id="A0A0U5EV73"/>
<dbReference type="Proteomes" id="UP000069902">
    <property type="component" value="Plasmid pPNK"/>
</dbReference>
<dbReference type="EMBL" id="LN879503">
    <property type="protein sequence ID" value="CUI18160.1"/>
    <property type="molecule type" value="Genomic_DNA"/>
</dbReference>
<reference evidence="3" key="1">
    <citation type="submission" date="2015-09" db="EMBL/GenBank/DDBJ databases">
        <authorList>
            <person name="Bertelli C."/>
        </authorList>
    </citation>
    <scope>NUCLEOTIDE SEQUENCE [LARGE SCALE GENOMIC DNA]</scope>
    <source>
        <strain evidence="3">KNic</strain>
        <plasmid evidence="3">pPNK</plasmid>
    </source>
</reference>
<keyword evidence="3" id="KW-1185">Reference proteome</keyword>
<dbReference type="SUPFAM" id="SSF53597">
    <property type="entry name" value="Dihydrofolate reductase-like"/>
    <property type="match status" value="1"/>
</dbReference>
<proteinExistence type="predicted"/>
<dbReference type="RefSeq" id="WP_059062709.1">
    <property type="nucleotide sequence ID" value="NZ_LN879503.1"/>
</dbReference>
<dbReference type="InterPro" id="IPR024072">
    <property type="entry name" value="DHFR-like_dom_sf"/>
</dbReference>
<feature type="domain" description="Bacterial bifunctional deaminase-reductase C-terminal" evidence="1">
    <location>
        <begin position="3"/>
        <end position="140"/>
    </location>
</feature>
<dbReference type="GO" id="GO:0009231">
    <property type="term" value="P:riboflavin biosynthetic process"/>
    <property type="evidence" value="ECO:0007669"/>
    <property type="project" value="InterPro"/>
</dbReference>
<geneLocation type="plasmid" evidence="3">
    <name>pPNK</name>
</geneLocation>
<protein>
    <recommendedName>
        <fullName evidence="1">Bacterial bifunctional deaminase-reductase C-terminal domain-containing protein</fullName>
    </recommendedName>
</protein>
<dbReference type="InParanoid" id="A0A0U5EV73"/>
<accession>A0A0U5EV73</accession>
<sequence>MTKVIVYIATSQDGYIADEKGSVDWLPQTEEETGGEDYGYHAFYDSVDAIAIGRKTYDQILGFGDWPYPGKTSYIFSHCPRGTQRPDVKFVSESIPDFMKAIEEEKVKNLWMVGGSELIEAFYDEGFVDEFIVTVFPKVLKAGIPFKTLQKALKADELIREKSIDYGSGVHQEYYKLKK</sequence>
<dbReference type="PANTHER" id="PTHR38011:SF11">
    <property type="entry name" value="2,5-DIAMINO-6-RIBOSYLAMINO-4(3H)-PYRIMIDINONE 5'-PHOSPHATE REDUCTASE"/>
    <property type="match status" value="1"/>
</dbReference>
<dbReference type="InterPro" id="IPR050765">
    <property type="entry name" value="Riboflavin_Biosynth_HTPR"/>
</dbReference>
<evidence type="ECO:0000313" key="2">
    <source>
        <dbReference type="EMBL" id="CUI18160.1"/>
    </source>
</evidence>
<organism evidence="2 3">
    <name type="scientific">Candidatus Protochlamydia naegleriophila</name>
    <dbReference type="NCBI Taxonomy" id="389348"/>
    <lineage>
        <taxon>Bacteria</taxon>
        <taxon>Pseudomonadati</taxon>
        <taxon>Chlamydiota</taxon>
        <taxon>Chlamydiia</taxon>
        <taxon>Parachlamydiales</taxon>
        <taxon>Parachlamydiaceae</taxon>
        <taxon>Candidatus Protochlamydia</taxon>
    </lineage>
</organism>
<dbReference type="PATRIC" id="fig|389348.3.peg.2876"/>
<dbReference type="Pfam" id="PF01872">
    <property type="entry name" value="RibD_C"/>
    <property type="match status" value="1"/>
</dbReference>
<evidence type="ECO:0000313" key="3">
    <source>
        <dbReference type="Proteomes" id="UP000069902"/>
    </source>
</evidence>
<dbReference type="GO" id="GO:0008703">
    <property type="term" value="F:5-amino-6-(5-phosphoribosylamino)uracil reductase activity"/>
    <property type="evidence" value="ECO:0007669"/>
    <property type="project" value="InterPro"/>
</dbReference>